<proteinExistence type="predicted"/>
<dbReference type="PANTHER" id="PTHR12526:SF622">
    <property type="entry name" value="GLYCOSYLTRANSFERASE (GROUP I)"/>
    <property type="match status" value="1"/>
</dbReference>
<dbReference type="Pfam" id="PF13692">
    <property type="entry name" value="Glyco_trans_1_4"/>
    <property type="match status" value="1"/>
</dbReference>
<dbReference type="GO" id="GO:0016740">
    <property type="term" value="F:transferase activity"/>
    <property type="evidence" value="ECO:0007669"/>
    <property type="project" value="UniProtKB-KW"/>
</dbReference>
<dbReference type="STRING" id="1618436.UV59_C0049G0004"/>
<dbReference type="Gene3D" id="3.40.50.2000">
    <property type="entry name" value="Glycogen Phosphorylase B"/>
    <property type="match status" value="2"/>
</dbReference>
<gene>
    <name evidence="1" type="ORF">UV59_C0049G0004</name>
</gene>
<comment type="caution">
    <text evidence="1">The sequence shown here is derived from an EMBL/GenBank/DDBJ whole genome shotgun (WGS) entry which is preliminary data.</text>
</comment>
<reference evidence="1 2" key="1">
    <citation type="journal article" date="2015" name="Nature">
        <title>rRNA introns, odd ribosomes, and small enigmatic genomes across a large radiation of phyla.</title>
        <authorList>
            <person name="Brown C.T."/>
            <person name="Hug L.A."/>
            <person name="Thomas B.C."/>
            <person name="Sharon I."/>
            <person name="Castelle C.J."/>
            <person name="Singh A."/>
            <person name="Wilkins M.J."/>
            <person name="Williams K.H."/>
            <person name="Banfield J.F."/>
        </authorList>
    </citation>
    <scope>NUCLEOTIDE SEQUENCE [LARGE SCALE GENOMIC DNA]</scope>
</reference>
<accession>A0A0G1CC74</accession>
<protein>
    <submittedName>
        <fullName evidence="1">Glycosyl transferase group 1</fullName>
    </submittedName>
</protein>
<dbReference type="SUPFAM" id="SSF53756">
    <property type="entry name" value="UDP-Glycosyltransferase/glycogen phosphorylase"/>
    <property type="match status" value="1"/>
</dbReference>
<sequence>MKLYYIANARIPTEKAHGIQIMKMCEAFADRGVEVTLLVPRRFNHIKLDPFEYYSVKNNFKIKYIFTVDTVKLGNLGFLAESFLFSGFSVLYCLTKNPDNIYSRDELPLYFLSFLGKRFHWESHTFKNSFVSRRVLKYSAKIITITKNLKEKYNNKNILVSPDAVDLDFFDIHMSKEEAKNELRLPLNKRIVLYTGHLYPWKGAHVLMDASKYLSKDIMVVFVGGTIEDITGFKNKADKLQNIIITGHKLYKDIPKYLKAADVLVLPNSGEEDISKKYTSPMKLFEYMASGRPIIASGLKSIREVLNQSNSYLIESDNPTLLASTIEKVLSKETAKITMQAYEDVKRYTWTKRAESILTFITH</sequence>
<evidence type="ECO:0000313" key="2">
    <source>
        <dbReference type="Proteomes" id="UP000034543"/>
    </source>
</evidence>
<dbReference type="PANTHER" id="PTHR12526">
    <property type="entry name" value="GLYCOSYLTRANSFERASE"/>
    <property type="match status" value="1"/>
</dbReference>
<dbReference type="Proteomes" id="UP000034543">
    <property type="component" value="Unassembled WGS sequence"/>
</dbReference>
<evidence type="ECO:0000313" key="1">
    <source>
        <dbReference type="EMBL" id="KKS83132.1"/>
    </source>
</evidence>
<dbReference type="EMBL" id="LCFB01000049">
    <property type="protein sequence ID" value="KKS83132.1"/>
    <property type="molecule type" value="Genomic_DNA"/>
</dbReference>
<name>A0A0G1CC74_9BACT</name>
<dbReference type="CDD" id="cd03801">
    <property type="entry name" value="GT4_PimA-like"/>
    <property type="match status" value="1"/>
</dbReference>
<dbReference type="AlphaFoldDB" id="A0A0G1CC74"/>
<organism evidence="1 2">
    <name type="scientific">Candidatus Gottesmanbacteria bacterium GW2011_GWA1_43_11</name>
    <dbReference type="NCBI Taxonomy" id="1618436"/>
    <lineage>
        <taxon>Bacteria</taxon>
        <taxon>Candidatus Gottesmaniibacteriota</taxon>
    </lineage>
</organism>
<keyword evidence="1" id="KW-0808">Transferase</keyword>